<organism evidence="1 2">
    <name type="scientific">Jimgerdemannia flammicorona</name>
    <dbReference type="NCBI Taxonomy" id="994334"/>
    <lineage>
        <taxon>Eukaryota</taxon>
        <taxon>Fungi</taxon>
        <taxon>Fungi incertae sedis</taxon>
        <taxon>Mucoromycota</taxon>
        <taxon>Mucoromycotina</taxon>
        <taxon>Endogonomycetes</taxon>
        <taxon>Endogonales</taxon>
        <taxon>Endogonaceae</taxon>
        <taxon>Jimgerdemannia</taxon>
    </lineage>
</organism>
<evidence type="ECO:0000313" key="1">
    <source>
        <dbReference type="EMBL" id="RUS23955.1"/>
    </source>
</evidence>
<reference evidence="1 2" key="1">
    <citation type="journal article" date="2018" name="New Phytol.">
        <title>Phylogenomics of Endogonaceae and evolution of mycorrhizas within Mucoromycota.</title>
        <authorList>
            <person name="Chang Y."/>
            <person name="Desiro A."/>
            <person name="Na H."/>
            <person name="Sandor L."/>
            <person name="Lipzen A."/>
            <person name="Clum A."/>
            <person name="Barry K."/>
            <person name="Grigoriev I.V."/>
            <person name="Martin F.M."/>
            <person name="Stajich J.E."/>
            <person name="Smith M.E."/>
            <person name="Bonito G."/>
            <person name="Spatafora J.W."/>
        </authorList>
    </citation>
    <scope>NUCLEOTIDE SEQUENCE [LARGE SCALE GENOMIC DNA]</scope>
    <source>
        <strain evidence="1 2">AD002</strain>
    </source>
</reference>
<proteinExistence type="predicted"/>
<dbReference type="Proteomes" id="UP000274822">
    <property type="component" value="Unassembled WGS sequence"/>
</dbReference>
<protein>
    <submittedName>
        <fullName evidence="1">Uncharacterized protein</fullName>
    </submittedName>
</protein>
<dbReference type="AlphaFoldDB" id="A0A433Q2C1"/>
<keyword evidence="2" id="KW-1185">Reference proteome</keyword>
<accession>A0A433Q2C1</accession>
<name>A0A433Q2C1_9FUNG</name>
<evidence type="ECO:0000313" key="2">
    <source>
        <dbReference type="Proteomes" id="UP000274822"/>
    </source>
</evidence>
<sequence length="65" mass="7641">MNKNILVSMITKVLYLYLNSREADMIVENLLPSRYLLRSGDFHRRHFSYIRGLDDFFINATASSL</sequence>
<comment type="caution">
    <text evidence="1">The sequence shown here is derived from an EMBL/GenBank/DDBJ whole genome shotgun (WGS) entry which is preliminary data.</text>
</comment>
<gene>
    <name evidence="1" type="ORF">BC938DRAFT_474349</name>
</gene>
<dbReference type="EMBL" id="RBNJ01017844">
    <property type="protein sequence ID" value="RUS23955.1"/>
    <property type="molecule type" value="Genomic_DNA"/>
</dbReference>